<sequence length="345" mass="40518">MHMIRDQRIDFLRFIGLSMIILAHVGTPSYLFQLRNFDVPLMVLVSGMSFSLSFKTESNNKENYSAYFWKRFKRLVLPVWIFLTFLFLTMYCTGYPTKLPDIQTIESSYLLIYGIGYVWIIRVFLLVALIAPFLMKANLKFKRQWVFYAFLALTYIAYEIIYRIATPYLSTIEGQFFENTFLYLIPFGVIFAFGLKIQSLPKKTIIKLSVIFLLIFSTLATFNYFSQGKAIQTQQFKYPPTLYYLSYAIGISLVLWLTSGYFLNWIEKLGASDIMSFIAKNSIWIYLWHIPFIEIIQLPFYIKYIFVYGIALLLAFIQIFIVTKLVAPKIQKIQLRKNFIQVLTG</sequence>
<dbReference type="InterPro" id="IPR002656">
    <property type="entry name" value="Acyl_transf_3_dom"/>
</dbReference>
<comment type="caution">
    <text evidence="3">The sequence shown here is derived from an EMBL/GenBank/DDBJ whole genome shotgun (WGS) entry which is preliminary data.</text>
</comment>
<keyword evidence="1" id="KW-0812">Transmembrane</keyword>
<feature type="transmembrane region" description="Helical" evidence="1">
    <location>
        <begin position="242"/>
        <end position="263"/>
    </location>
</feature>
<feature type="transmembrane region" description="Helical" evidence="1">
    <location>
        <begin position="308"/>
        <end position="327"/>
    </location>
</feature>
<protein>
    <submittedName>
        <fullName evidence="3">Peptidoglycan/LPS O-acetylase OafA/YrhL</fullName>
    </submittedName>
</protein>
<reference evidence="3 4" key="1">
    <citation type="submission" date="2023-07" db="EMBL/GenBank/DDBJ databases">
        <title>Sorghum-associated microbial communities from plants grown in Nebraska, USA.</title>
        <authorList>
            <person name="Schachtman D."/>
        </authorList>
    </citation>
    <scope>NUCLEOTIDE SEQUENCE [LARGE SCALE GENOMIC DNA]</scope>
    <source>
        <strain evidence="3 4">BE313</strain>
    </source>
</reference>
<feature type="transmembrane region" description="Helical" evidence="1">
    <location>
        <begin position="75"/>
        <end position="97"/>
    </location>
</feature>
<evidence type="ECO:0000256" key="1">
    <source>
        <dbReference type="SAM" id="Phobius"/>
    </source>
</evidence>
<feature type="transmembrane region" description="Helical" evidence="1">
    <location>
        <begin position="37"/>
        <end position="54"/>
    </location>
</feature>
<feature type="transmembrane region" description="Helical" evidence="1">
    <location>
        <begin position="283"/>
        <end position="302"/>
    </location>
</feature>
<feature type="transmembrane region" description="Helical" evidence="1">
    <location>
        <begin position="145"/>
        <end position="165"/>
    </location>
</feature>
<feature type="transmembrane region" description="Helical" evidence="1">
    <location>
        <begin position="12"/>
        <end position="31"/>
    </location>
</feature>
<keyword evidence="1" id="KW-1133">Transmembrane helix</keyword>
<organism evidence="3 4">
    <name type="scientific">Rhodoferax ferrireducens</name>
    <dbReference type="NCBI Taxonomy" id="192843"/>
    <lineage>
        <taxon>Bacteria</taxon>
        <taxon>Pseudomonadati</taxon>
        <taxon>Pseudomonadota</taxon>
        <taxon>Betaproteobacteria</taxon>
        <taxon>Burkholderiales</taxon>
        <taxon>Comamonadaceae</taxon>
        <taxon>Rhodoferax</taxon>
    </lineage>
</organism>
<dbReference type="RefSeq" id="WP_310372159.1">
    <property type="nucleotide sequence ID" value="NZ_JAVDXT010000001.1"/>
</dbReference>
<keyword evidence="4" id="KW-1185">Reference proteome</keyword>
<evidence type="ECO:0000313" key="4">
    <source>
        <dbReference type="Proteomes" id="UP001180487"/>
    </source>
</evidence>
<dbReference type="EMBL" id="JAVDXT010000001">
    <property type="protein sequence ID" value="MDR7376888.1"/>
    <property type="molecule type" value="Genomic_DNA"/>
</dbReference>
<proteinExistence type="predicted"/>
<dbReference type="Pfam" id="PF01757">
    <property type="entry name" value="Acyl_transf_3"/>
    <property type="match status" value="1"/>
</dbReference>
<keyword evidence="1" id="KW-0472">Membrane</keyword>
<evidence type="ECO:0000259" key="2">
    <source>
        <dbReference type="Pfam" id="PF01757"/>
    </source>
</evidence>
<feature type="domain" description="Acyltransferase 3" evidence="2">
    <location>
        <begin position="8"/>
        <end position="323"/>
    </location>
</feature>
<feature type="transmembrane region" description="Helical" evidence="1">
    <location>
        <begin position="109"/>
        <end position="133"/>
    </location>
</feature>
<accession>A0ABU2C6C4</accession>
<gene>
    <name evidence="3" type="ORF">J2X19_001546</name>
</gene>
<name>A0ABU2C6C4_9BURK</name>
<dbReference type="Proteomes" id="UP001180487">
    <property type="component" value="Unassembled WGS sequence"/>
</dbReference>
<evidence type="ECO:0000313" key="3">
    <source>
        <dbReference type="EMBL" id="MDR7376888.1"/>
    </source>
</evidence>
<feature type="transmembrane region" description="Helical" evidence="1">
    <location>
        <begin position="180"/>
        <end position="197"/>
    </location>
</feature>
<feature type="transmembrane region" description="Helical" evidence="1">
    <location>
        <begin position="204"/>
        <end position="222"/>
    </location>
</feature>